<sequence>MANFSARKFMSRSLILLLLTYINTFFTCHGSSVLQSVCSQTKDPSLCLAVLGSDSRSRSARLAQLAQIAIDMAEYEAIGTKGKIHGLLMAAKDPKSKSLYENCENMYLDALAALGIAPDYLARRRYGDLGAQGVLVRDNVGRCGSLLLVVKPPFAKEIREVEILGDSIAVISQDLSRGRIVD</sequence>
<dbReference type="GO" id="GO:0046910">
    <property type="term" value="F:pectinesterase inhibitor activity"/>
    <property type="evidence" value="ECO:0007669"/>
    <property type="project" value="InterPro"/>
</dbReference>
<keyword evidence="1 4" id="KW-0732">Signal</keyword>
<accession>A0A2Z7BH60</accession>
<feature type="domain" description="Pectinesterase inhibitor" evidence="5">
    <location>
        <begin position="29"/>
        <end position="171"/>
    </location>
</feature>
<evidence type="ECO:0000259" key="5">
    <source>
        <dbReference type="SMART" id="SM00856"/>
    </source>
</evidence>
<comment type="similarity">
    <text evidence="3">Belongs to the PMEI family.</text>
</comment>
<dbReference type="NCBIfam" id="TIGR01614">
    <property type="entry name" value="PME_inhib"/>
    <property type="match status" value="1"/>
</dbReference>
<evidence type="ECO:0000313" key="7">
    <source>
        <dbReference type="Proteomes" id="UP000250235"/>
    </source>
</evidence>
<protein>
    <submittedName>
        <fullName evidence="6">Pectinesterase inhibitor-like</fullName>
    </submittedName>
</protein>
<dbReference type="PANTHER" id="PTHR36710">
    <property type="entry name" value="PECTINESTERASE INHIBITOR-LIKE"/>
    <property type="match status" value="1"/>
</dbReference>
<dbReference type="Proteomes" id="UP000250235">
    <property type="component" value="Unassembled WGS sequence"/>
</dbReference>
<dbReference type="CDD" id="cd15797">
    <property type="entry name" value="PMEI"/>
    <property type="match status" value="1"/>
</dbReference>
<feature type="signal peptide" evidence="4">
    <location>
        <begin position="1"/>
        <end position="30"/>
    </location>
</feature>
<dbReference type="Gene3D" id="1.20.140.40">
    <property type="entry name" value="Invertase/pectin methylesterase inhibitor family protein"/>
    <property type="match status" value="1"/>
</dbReference>
<evidence type="ECO:0000256" key="1">
    <source>
        <dbReference type="ARBA" id="ARBA00022729"/>
    </source>
</evidence>
<keyword evidence="7" id="KW-1185">Reference proteome</keyword>
<evidence type="ECO:0000256" key="3">
    <source>
        <dbReference type="ARBA" id="ARBA00038471"/>
    </source>
</evidence>
<dbReference type="InterPro" id="IPR035513">
    <property type="entry name" value="Invertase/methylesterase_inhib"/>
</dbReference>
<evidence type="ECO:0000313" key="6">
    <source>
        <dbReference type="EMBL" id="KZV31266.1"/>
    </source>
</evidence>
<gene>
    <name evidence="6" type="ORF">F511_13060</name>
</gene>
<dbReference type="SMART" id="SM00856">
    <property type="entry name" value="PMEI"/>
    <property type="match status" value="1"/>
</dbReference>
<dbReference type="InterPro" id="IPR006501">
    <property type="entry name" value="Pectinesterase_inhib_dom"/>
</dbReference>
<evidence type="ECO:0000256" key="4">
    <source>
        <dbReference type="SAM" id="SignalP"/>
    </source>
</evidence>
<evidence type="ECO:0000256" key="2">
    <source>
        <dbReference type="ARBA" id="ARBA00023157"/>
    </source>
</evidence>
<dbReference type="AlphaFoldDB" id="A0A2Z7BH60"/>
<dbReference type="InterPro" id="IPR034086">
    <property type="entry name" value="PMEI_plant"/>
</dbReference>
<organism evidence="6 7">
    <name type="scientific">Dorcoceras hygrometricum</name>
    <dbReference type="NCBI Taxonomy" id="472368"/>
    <lineage>
        <taxon>Eukaryota</taxon>
        <taxon>Viridiplantae</taxon>
        <taxon>Streptophyta</taxon>
        <taxon>Embryophyta</taxon>
        <taxon>Tracheophyta</taxon>
        <taxon>Spermatophyta</taxon>
        <taxon>Magnoliopsida</taxon>
        <taxon>eudicotyledons</taxon>
        <taxon>Gunneridae</taxon>
        <taxon>Pentapetalae</taxon>
        <taxon>asterids</taxon>
        <taxon>lamiids</taxon>
        <taxon>Lamiales</taxon>
        <taxon>Gesneriaceae</taxon>
        <taxon>Didymocarpoideae</taxon>
        <taxon>Trichosporeae</taxon>
        <taxon>Loxocarpinae</taxon>
        <taxon>Dorcoceras</taxon>
    </lineage>
</organism>
<dbReference type="OrthoDB" id="912208at2759"/>
<reference evidence="6 7" key="1">
    <citation type="journal article" date="2015" name="Proc. Natl. Acad. Sci. U.S.A.">
        <title>The resurrection genome of Boea hygrometrica: A blueprint for survival of dehydration.</title>
        <authorList>
            <person name="Xiao L."/>
            <person name="Yang G."/>
            <person name="Zhang L."/>
            <person name="Yang X."/>
            <person name="Zhao S."/>
            <person name="Ji Z."/>
            <person name="Zhou Q."/>
            <person name="Hu M."/>
            <person name="Wang Y."/>
            <person name="Chen M."/>
            <person name="Xu Y."/>
            <person name="Jin H."/>
            <person name="Xiao X."/>
            <person name="Hu G."/>
            <person name="Bao F."/>
            <person name="Hu Y."/>
            <person name="Wan P."/>
            <person name="Li L."/>
            <person name="Deng X."/>
            <person name="Kuang T."/>
            <person name="Xiang C."/>
            <person name="Zhu J.K."/>
            <person name="Oliver M.J."/>
            <person name="He Y."/>
        </authorList>
    </citation>
    <scope>NUCLEOTIDE SEQUENCE [LARGE SCALE GENOMIC DNA]</scope>
    <source>
        <strain evidence="7">cv. XS01</strain>
    </source>
</reference>
<dbReference type="SUPFAM" id="SSF101148">
    <property type="entry name" value="Plant invertase/pectin methylesterase inhibitor"/>
    <property type="match status" value="1"/>
</dbReference>
<name>A0A2Z7BH60_9LAMI</name>
<dbReference type="EMBL" id="KV007597">
    <property type="protein sequence ID" value="KZV31266.1"/>
    <property type="molecule type" value="Genomic_DNA"/>
</dbReference>
<proteinExistence type="inferred from homology"/>
<dbReference type="InterPro" id="IPR052421">
    <property type="entry name" value="PCW_Enzyme_Inhibitor"/>
</dbReference>
<dbReference type="Pfam" id="PF04043">
    <property type="entry name" value="PMEI"/>
    <property type="match status" value="1"/>
</dbReference>
<dbReference type="PANTHER" id="PTHR36710:SF8">
    <property type="entry name" value="PECTINESTERASE INHIBITOR-LIKE"/>
    <property type="match status" value="1"/>
</dbReference>
<feature type="chain" id="PRO_5016352817" evidence="4">
    <location>
        <begin position="31"/>
        <end position="182"/>
    </location>
</feature>
<keyword evidence="2" id="KW-1015">Disulfide bond</keyword>